<dbReference type="InterPro" id="IPR037382">
    <property type="entry name" value="Rsc/polybromo"/>
</dbReference>
<dbReference type="GO" id="GO:0003682">
    <property type="term" value="F:chromatin binding"/>
    <property type="evidence" value="ECO:0007669"/>
    <property type="project" value="TreeGrafter"/>
</dbReference>
<dbReference type="SUPFAM" id="SSF47095">
    <property type="entry name" value="HMG-box"/>
    <property type="match status" value="1"/>
</dbReference>
<dbReference type="PROSITE" id="PS50014">
    <property type="entry name" value="BROMODOMAIN_2"/>
    <property type="match status" value="1"/>
</dbReference>
<evidence type="ECO:0000256" key="5">
    <source>
        <dbReference type="ARBA" id="ARBA00023117"/>
    </source>
</evidence>
<dbReference type="PANTHER" id="PTHR16062">
    <property type="entry name" value="SWI/SNF-RELATED"/>
    <property type="match status" value="1"/>
</dbReference>
<comment type="subcellular location">
    <subcellularLocation>
        <location evidence="1">Nucleus</location>
    </subcellularLocation>
</comment>
<dbReference type="InterPro" id="IPR001487">
    <property type="entry name" value="Bromodomain"/>
</dbReference>
<evidence type="ECO:0000256" key="4">
    <source>
        <dbReference type="ARBA" id="ARBA00023015"/>
    </source>
</evidence>
<evidence type="ECO:0000313" key="14">
    <source>
        <dbReference type="Proteomes" id="UP000594638"/>
    </source>
</evidence>
<evidence type="ECO:0000256" key="9">
    <source>
        <dbReference type="PROSITE-ProRule" id="PRU00267"/>
    </source>
</evidence>
<proteinExistence type="predicted"/>
<dbReference type="SUPFAM" id="SSF47370">
    <property type="entry name" value="Bromodomain"/>
    <property type="match status" value="1"/>
</dbReference>
<evidence type="ECO:0000313" key="13">
    <source>
        <dbReference type="EMBL" id="CAA3006363.1"/>
    </source>
</evidence>
<dbReference type="Gene3D" id="1.10.30.10">
    <property type="entry name" value="High mobility group box domain"/>
    <property type="match status" value="1"/>
</dbReference>
<protein>
    <submittedName>
        <fullName evidence="13">Protein polybromo-1</fullName>
    </submittedName>
</protein>
<sequence>MRPPLIPQPIAIQEQDSKLTRILKQCYNHLVEFREPHTNRIPISLFMCLPSKKDFPKYFEIIEKPISMYEIRKRIENQYYATEQDCLADFKLMFDNCRKFNEDLSQIFQDAVNFERMLLEKFGQYKAKEHKATLAATAPPALPSTNGHSGTGSSSSNNNKNNSNTTNHLDAPPKKRLLTGYIIYAAEVRKEYVDKYPDQDFGFISRLIGNNWKTMSLEERRAYDQRALIHNKKLREKALVMESRKAHEQQSPSNHHHARKLREKAHADQQTPPINNNIKKLREKPTRDSFPRAQNTIKGPTTESATQTARVRFVEPPRKRRLVYSGYIEGLEVPELAEETKTWLGAGIGRHENTEAALWALWDFMLQDSATMRWSMQPYLSNNKPSE</sequence>
<keyword evidence="2" id="KW-0677">Repeat</keyword>
<keyword evidence="9" id="KW-0238">DNA-binding</keyword>
<dbReference type="GO" id="GO:0003677">
    <property type="term" value="F:DNA binding"/>
    <property type="evidence" value="ECO:0007669"/>
    <property type="project" value="UniProtKB-UniRule"/>
</dbReference>
<keyword evidence="3" id="KW-0156">Chromatin regulator</keyword>
<evidence type="ECO:0000256" key="3">
    <source>
        <dbReference type="ARBA" id="ARBA00022853"/>
    </source>
</evidence>
<dbReference type="SMART" id="SM00398">
    <property type="entry name" value="HMG"/>
    <property type="match status" value="1"/>
</dbReference>
<dbReference type="InterPro" id="IPR009071">
    <property type="entry name" value="HMG_box_dom"/>
</dbReference>
<dbReference type="Proteomes" id="UP000594638">
    <property type="component" value="Unassembled WGS sequence"/>
</dbReference>
<accession>A0A8S0TR73</accession>
<dbReference type="Pfam" id="PF00439">
    <property type="entry name" value="Bromodomain"/>
    <property type="match status" value="1"/>
</dbReference>
<feature type="compositionally biased region" description="Basic residues" evidence="10">
    <location>
        <begin position="254"/>
        <end position="263"/>
    </location>
</feature>
<dbReference type="GO" id="GO:0006338">
    <property type="term" value="P:chromatin remodeling"/>
    <property type="evidence" value="ECO:0007669"/>
    <property type="project" value="InterPro"/>
</dbReference>
<evidence type="ECO:0000256" key="2">
    <source>
        <dbReference type="ARBA" id="ARBA00022737"/>
    </source>
</evidence>
<dbReference type="InterPro" id="IPR036427">
    <property type="entry name" value="Bromodomain-like_sf"/>
</dbReference>
<keyword evidence="7 9" id="KW-0539">Nucleus</keyword>
<name>A0A8S0TR73_OLEEU</name>
<gene>
    <name evidence="13" type="ORF">OLEA9_A055207</name>
</gene>
<feature type="domain" description="HMG box" evidence="12">
    <location>
        <begin position="174"/>
        <end position="227"/>
    </location>
</feature>
<dbReference type="GO" id="GO:0016586">
    <property type="term" value="C:RSC-type complex"/>
    <property type="evidence" value="ECO:0007669"/>
    <property type="project" value="InterPro"/>
</dbReference>
<evidence type="ECO:0000256" key="1">
    <source>
        <dbReference type="ARBA" id="ARBA00004123"/>
    </source>
</evidence>
<dbReference type="Gene3D" id="1.20.920.10">
    <property type="entry name" value="Bromodomain-like"/>
    <property type="match status" value="1"/>
</dbReference>
<reference evidence="13 14" key="1">
    <citation type="submission" date="2019-12" db="EMBL/GenBank/DDBJ databases">
        <authorList>
            <person name="Alioto T."/>
            <person name="Alioto T."/>
            <person name="Gomez Garrido J."/>
        </authorList>
    </citation>
    <scope>NUCLEOTIDE SEQUENCE [LARGE SCALE GENOMIC DNA]</scope>
</reference>
<dbReference type="PRINTS" id="PR00503">
    <property type="entry name" value="BROMODOMAIN"/>
</dbReference>
<feature type="region of interest" description="Disordered" evidence="10">
    <location>
        <begin position="243"/>
        <end position="309"/>
    </location>
</feature>
<feature type="DNA-binding region" description="HMG box" evidence="9">
    <location>
        <begin position="174"/>
        <end position="227"/>
    </location>
</feature>
<dbReference type="PROSITE" id="PS50118">
    <property type="entry name" value="HMG_BOX_2"/>
    <property type="match status" value="1"/>
</dbReference>
<feature type="domain" description="Bromo" evidence="11">
    <location>
        <begin position="46"/>
        <end position="108"/>
    </location>
</feature>
<dbReference type="Pfam" id="PF00505">
    <property type="entry name" value="HMG_box"/>
    <property type="match status" value="1"/>
</dbReference>
<evidence type="ECO:0000256" key="6">
    <source>
        <dbReference type="ARBA" id="ARBA00023163"/>
    </source>
</evidence>
<evidence type="ECO:0000256" key="10">
    <source>
        <dbReference type="SAM" id="MobiDB-lite"/>
    </source>
</evidence>
<feature type="compositionally biased region" description="Polar residues" evidence="10">
    <location>
        <begin position="268"/>
        <end position="278"/>
    </location>
</feature>
<keyword evidence="5 8" id="KW-0103">Bromodomain</keyword>
<dbReference type="PANTHER" id="PTHR16062:SF19">
    <property type="entry name" value="PROTEIN POLYBROMO-1"/>
    <property type="match status" value="1"/>
</dbReference>
<dbReference type="Gramene" id="OE9A055207T1">
    <property type="protein sequence ID" value="OE9A055207C1"/>
    <property type="gene ID" value="OE9A055207"/>
</dbReference>
<dbReference type="OrthoDB" id="21449at2759"/>
<organism evidence="13 14">
    <name type="scientific">Olea europaea subsp. europaea</name>
    <dbReference type="NCBI Taxonomy" id="158383"/>
    <lineage>
        <taxon>Eukaryota</taxon>
        <taxon>Viridiplantae</taxon>
        <taxon>Streptophyta</taxon>
        <taxon>Embryophyta</taxon>
        <taxon>Tracheophyta</taxon>
        <taxon>Spermatophyta</taxon>
        <taxon>Magnoliopsida</taxon>
        <taxon>eudicotyledons</taxon>
        <taxon>Gunneridae</taxon>
        <taxon>Pentapetalae</taxon>
        <taxon>asterids</taxon>
        <taxon>lamiids</taxon>
        <taxon>Lamiales</taxon>
        <taxon>Oleaceae</taxon>
        <taxon>Oleeae</taxon>
        <taxon>Olea</taxon>
    </lineage>
</organism>
<feature type="compositionally biased region" description="Low complexity" evidence="10">
    <location>
        <begin position="136"/>
        <end position="167"/>
    </location>
</feature>
<evidence type="ECO:0000259" key="11">
    <source>
        <dbReference type="PROSITE" id="PS50014"/>
    </source>
</evidence>
<dbReference type="InterPro" id="IPR036910">
    <property type="entry name" value="HMG_box_dom_sf"/>
</dbReference>
<evidence type="ECO:0000256" key="8">
    <source>
        <dbReference type="PROSITE-ProRule" id="PRU00035"/>
    </source>
</evidence>
<dbReference type="AlphaFoldDB" id="A0A8S0TR73"/>
<dbReference type="EMBL" id="CACTIH010007260">
    <property type="protein sequence ID" value="CAA3006363.1"/>
    <property type="molecule type" value="Genomic_DNA"/>
</dbReference>
<evidence type="ECO:0000256" key="7">
    <source>
        <dbReference type="ARBA" id="ARBA00023242"/>
    </source>
</evidence>
<feature type="region of interest" description="Disordered" evidence="10">
    <location>
        <begin position="136"/>
        <end position="172"/>
    </location>
</feature>
<comment type="caution">
    <text evidence="13">The sequence shown here is derived from an EMBL/GenBank/DDBJ whole genome shotgun (WGS) entry which is preliminary data.</text>
</comment>
<keyword evidence="6" id="KW-0804">Transcription</keyword>
<keyword evidence="4" id="KW-0805">Transcription regulation</keyword>
<keyword evidence="14" id="KW-1185">Reference proteome</keyword>
<evidence type="ECO:0000259" key="12">
    <source>
        <dbReference type="PROSITE" id="PS50118"/>
    </source>
</evidence>
<feature type="compositionally biased region" description="Polar residues" evidence="10">
    <location>
        <begin position="292"/>
        <end position="309"/>
    </location>
</feature>
<dbReference type="GO" id="GO:0006368">
    <property type="term" value="P:transcription elongation by RNA polymerase II"/>
    <property type="evidence" value="ECO:0007669"/>
    <property type="project" value="TreeGrafter"/>
</dbReference>
<dbReference type="SMART" id="SM00297">
    <property type="entry name" value="BROMO"/>
    <property type="match status" value="1"/>
</dbReference>